<accession>A0A139AP55</accession>
<evidence type="ECO:0000313" key="1">
    <source>
        <dbReference type="EMBL" id="KXS18541.1"/>
    </source>
</evidence>
<gene>
    <name evidence="1" type="ORF">M427DRAFT_29819</name>
</gene>
<evidence type="ECO:0000313" key="2">
    <source>
        <dbReference type="Proteomes" id="UP000070544"/>
    </source>
</evidence>
<sequence>MALRSILNAPSHTSEAALHRILVIPLVKDRCREINFLGASHFHNNTDQSTLGVDIWRRAAAPLRTPPASSLPKRALTHNTWCVELRHKLINHSTTPLTRVNPTITPPPLLKPERKKRMITTLINLDKDEGNIAASVLVKEDGKHHHFLTAKSPVSREHRVTITRWQIGVVAHHNPLLVGLPHNKRFGKTPIDWVINALAGDMSSLDSELLVKAITKIEEDCRGREQTENGFFK</sequence>
<organism evidence="1 2">
    <name type="scientific">Gonapodya prolifera (strain JEL478)</name>
    <name type="common">Monoblepharis prolifera</name>
    <dbReference type="NCBI Taxonomy" id="1344416"/>
    <lineage>
        <taxon>Eukaryota</taxon>
        <taxon>Fungi</taxon>
        <taxon>Fungi incertae sedis</taxon>
        <taxon>Chytridiomycota</taxon>
        <taxon>Chytridiomycota incertae sedis</taxon>
        <taxon>Monoblepharidomycetes</taxon>
        <taxon>Monoblepharidales</taxon>
        <taxon>Gonapodyaceae</taxon>
        <taxon>Gonapodya</taxon>
    </lineage>
</organism>
<dbReference type="EMBL" id="KQ965742">
    <property type="protein sequence ID" value="KXS18541.1"/>
    <property type="molecule type" value="Genomic_DNA"/>
</dbReference>
<reference evidence="1 2" key="1">
    <citation type="journal article" date="2015" name="Genome Biol. Evol.">
        <title>Phylogenomic analyses indicate that early fungi evolved digesting cell walls of algal ancestors of land plants.</title>
        <authorList>
            <person name="Chang Y."/>
            <person name="Wang S."/>
            <person name="Sekimoto S."/>
            <person name="Aerts A.L."/>
            <person name="Choi C."/>
            <person name="Clum A."/>
            <person name="LaButti K.M."/>
            <person name="Lindquist E.A."/>
            <person name="Yee Ngan C."/>
            <person name="Ohm R.A."/>
            <person name="Salamov A.A."/>
            <person name="Grigoriev I.V."/>
            <person name="Spatafora J.W."/>
            <person name="Berbee M.L."/>
        </authorList>
    </citation>
    <scope>NUCLEOTIDE SEQUENCE [LARGE SCALE GENOMIC DNA]</scope>
    <source>
        <strain evidence="1 2">JEL478</strain>
    </source>
</reference>
<keyword evidence="2" id="KW-1185">Reference proteome</keyword>
<proteinExistence type="predicted"/>
<dbReference type="Proteomes" id="UP000070544">
    <property type="component" value="Unassembled WGS sequence"/>
</dbReference>
<dbReference type="AlphaFoldDB" id="A0A139AP55"/>
<protein>
    <submittedName>
        <fullName evidence="1">Uncharacterized protein</fullName>
    </submittedName>
</protein>
<name>A0A139AP55_GONPJ</name>